<comment type="caution">
    <text evidence="2">The sequence shown here is derived from an EMBL/GenBank/DDBJ whole genome shotgun (WGS) entry which is preliminary data.</text>
</comment>
<feature type="domain" description="AB hydrolase-1" evidence="1">
    <location>
        <begin position="10"/>
        <end position="243"/>
    </location>
</feature>
<reference evidence="2 3" key="1">
    <citation type="submission" date="2018-12" db="EMBL/GenBank/DDBJ databases">
        <title>Draft genome sequence of Xylaria grammica IHI A82.</title>
        <authorList>
            <person name="Buettner E."/>
            <person name="Kellner H."/>
        </authorList>
    </citation>
    <scope>NUCLEOTIDE SEQUENCE [LARGE SCALE GENOMIC DNA]</scope>
    <source>
        <strain evidence="2 3">IHI A82</strain>
    </source>
</reference>
<evidence type="ECO:0000313" key="3">
    <source>
        <dbReference type="Proteomes" id="UP000286045"/>
    </source>
</evidence>
<dbReference type="AlphaFoldDB" id="A0A439D0P8"/>
<dbReference type="PANTHER" id="PTHR37017">
    <property type="entry name" value="AB HYDROLASE-1 DOMAIN-CONTAINING PROTEIN-RELATED"/>
    <property type="match status" value="1"/>
</dbReference>
<dbReference type="PANTHER" id="PTHR37017:SF11">
    <property type="entry name" value="ESTERASE_LIPASE_THIOESTERASE DOMAIN-CONTAINING PROTEIN"/>
    <property type="match status" value="1"/>
</dbReference>
<gene>
    <name evidence="2" type="ORF">EKO27_g7253</name>
</gene>
<sequence length="257" mass="28011">MAVLSTNPTILLVQGAFQLPEVYGKLVAALEAKGYPVVHPVLPTLTGQDEPDFPATDLSTDANVIHNELKRLVEGEGKEVVVLMHSYGGLVGSEAVPEELARKTRAALHLPGGVIHLFYFAALILPAGQSVASAFGESLSNGVKPRNGRFRMENAARLIYNDLPAEEAEYWESKIVDQSYSVQTTELTREAYRYCPSTYVVCELDQGPPPQYQERFGEAAGAHIIKIHSGHSPMLSKTEELVDLIDVAIKGAMRPID</sequence>
<dbReference type="InterPro" id="IPR029058">
    <property type="entry name" value="AB_hydrolase_fold"/>
</dbReference>
<dbReference type="STRING" id="363999.A0A439D0P8"/>
<proteinExistence type="predicted"/>
<dbReference type="Gene3D" id="3.40.50.1820">
    <property type="entry name" value="alpha/beta hydrolase"/>
    <property type="match status" value="1"/>
</dbReference>
<dbReference type="EMBL" id="RYZI01000232">
    <property type="protein sequence ID" value="RWA07867.1"/>
    <property type="molecule type" value="Genomic_DNA"/>
</dbReference>
<organism evidence="2 3">
    <name type="scientific">Xylaria grammica</name>
    <dbReference type="NCBI Taxonomy" id="363999"/>
    <lineage>
        <taxon>Eukaryota</taxon>
        <taxon>Fungi</taxon>
        <taxon>Dikarya</taxon>
        <taxon>Ascomycota</taxon>
        <taxon>Pezizomycotina</taxon>
        <taxon>Sordariomycetes</taxon>
        <taxon>Xylariomycetidae</taxon>
        <taxon>Xylariales</taxon>
        <taxon>Xylariaceae</taxon>
        <taxon>Xylaria</taxon>
    </lineage>
</organism>
<accession>A0A439D0P8</accession>
<keyword evidence="3" id="KW-1185">Reference proteome</keyword>
<evidence type="ECO:0000313" key="2">
    <source>
        <dbReference type="EMBL" id="RWA07867.1"/>
    </source>
</evidence>
<dbReference type="InterPro" id="IPR052897">
    <property type="entry name" value="Sec-Metab_Biosynth_Hydrolase"/>
</dbReference>
<dbReference type="Pfam" id="PF12697">
    <property type="entry name" value="Abhydrolase_6"/>
    <property type="match status" value="1"/>
</dbReference>
<evidence type="ECO:0000259" key="1">
    <source>
        <dbReference type="Pfam" id="PF12697"/>
    </source>
</evidence>
<protein>
    <recommendedName>
        <fullName evidence="1">AB hydrolase-1 domain-containing protein</fullName>
    </recommendedName>
</protein>
<dbReference type="SUPFAM" id="SSF53474">
    <property type="entry name" value="alpha/beta-Hydrolases"/>
    <property type="match status" value="1"/>
</dbReference>
<name>A0A439D0P8_9PEZI</name>
<dbReference type="InterPro" id="IPR000073">
    <property type="entry name" value="AB_hydrolase_1"/>
</dbReference>
<dbReference type="Proteomes" id="UP000286045">
    <property type="component" value="Unassembled WGS sequence"/>
</dbReference>